<keyword evidence="2" id="KW-0677">Repeat</keyword>
<dbReference type="SUPFAM" id="SSF53167">
    <property type="entry name" value="Purine and uridine phosphorylases"/>
    <property type="match status" value="1"/>
</dbReference>
<dbReference type="GO" id="GO:0003824">
    <property type="term" value="F:catalytic activity"/>
    <property type="evidence" value="ECO:0007669"/>
    <property type="project" value="InterPro"/>
</dbReference>
<evidence type="ECO:0000256" key="3">
    <source>
        <dbReference type="PROSITE-ProRule" id="PRU00221"/>
    </source>
</evidence>
<dbReference type="GO" id="GO:0009116">
    <property type="term" value="P:nucleoside metabolic process"/>
    <property type="evidence" value="ECO:0007669"/>
    <property type="project" value="InterPro"/>
</dbReference>
<feature type="domain" description="Nephrocystin 3-like N-terminal" evidence="5">
    <location>
        <begin position="321"/>
        <end position="480"/>
    </location>
</feature>
<protein>
    <recommendedName>
        <fullName evidence="5">Nephrocystin 3-like N-terminal domain-containing protein</fullName>
    </recommendedName>
</protein>
<keyword evidence="4" id="KW-0812">Transmembrane</keyword>
<dbReference type="Gene3D" id="3.40.50.1580">
    <property type="entry name" value="Nucleoside phosphorylase domain"/>
    <property type="match status" value="1"/>
</dbReference>
<feature type="transmembrane region" description="Helical" evidence="4">
    <location>
        <begin position="79"/>
        <end position="97"/>
    </location>
</feature>
<feature type="repeat" description="WD" evidence="3">
    <location>
        <begin position="977"/>
        <end position="1018"/>
    </location>
</feature>
<dbReference type="InterPro" id="IPR035994">
    <property type="entry name" value="Nucleoside_phosphorylase_sf"/>
</dbReference>
<dbReference type="Gene3D" id="3.40.50.300">
    <property type="entry name" value="P-loop containing nucleotide triphosphate hydrolases"/>
    <property type="match status" value="1"/>
</dbReference>
<evidence type="ECO:0000259" key="5">
    <source>
        <dbReference type="Pfam" id="PF24883"/>
    </source>
</evidence>
<dbReference type="SUPFAM" id="SSF52540">
    <property type="entry name" value="P-loop containing nucleoside triphosphate hydrolases"/>
    <property type="match status" value="1"/>
</dbReference>
<feature type="repeat" description="WD" evidence="3">
    <location>
        <begin position="1019"/>
        <end position="1060"/>
    </location>
</feature>
<dbReference type="CDD" id="cd00200">
    <property type="entry name" value="WD40"/>
    <property type="match status" value="1"/>
</dbReference>
<feature type="transmembrane region" description="Helical" evidence="4">
    <location>
        <begin position="41"/>
        <end position="58"/>
    </location>
</feature>
<evidence type="ECO:0000256" key="1">
    <source>
        <dbReference type="ARBA" id="ARBA00022574"/>
    </source>
</evidence>
<dbReference type="InterPro" id="IPR056884">
    <property type="entry name" value="NPHP3-like_N"/>
</dbReference>
<accession>A0A4P7N392</accession>
<dbReference type="InterPro" id="IPR015943">
    <property type="entry name" value="WD40/YVTN_repeat-like_dom_sf"/>
</dbReference>
<dbReference type="PANTHER" id="PTHR19848:SF8">
    <property type="entry name" value="F-BOX AND WD REPEAT DOMAIN CONTAINING 7"/>
    <property type="match status" value="1"/>
</dbReference>
<evidence type="ECO:0000313" key="7">
    <source>
        <dbReference type="Proteomes" id="UP000294847"/>
    </source>
</evidence>
<dbReference type="Gene3D" id="2.130.10.10">
    <property type="entry name" value="YVTN repeat-like/Quinoprotein amine dehydrogenase"/>
    <property type="match status" value="2"/>
</dbReference>
<dbReference type="SUPFAM" id="SSF50978">
    <property type="entry name" value="WD40 repeat-like"/>
    <property type="match status" value="1"/>
</dbReference>
<dbReference type="InterPro" id="IPR036322">
    <property type="entry name" value="WD40_repeat_dom_sf"/>
</dbReference>
<dbReference type="Pfam" id="PF24883">
    <property type="entry name" value="NPHP3_N"/>
    <property type="match status" value="1"/>
</dbReference>
<feature type="repeat" description="WD" evidence="3">
    <location>
        <begin position="935"/>
        <end position="976"/>
    </location>
</feature>
<dbReference type="InterPro" id="IPR020472">
    <property type="entry name" value="WD40_PAC1"/>
</dbReference>
<dbReference type="Proteomes" id="UP000294847">
    <property type="component" value="Chromosome 2"/>
</dbReference>
<sequence>MENAKYIIGWIIAIKTEFSASATFFDEEHDNVDTINNNENAYLFGSIGIYNIVMAFLPKGRIGINSAASAIGDIVRNFPNLRFVIMVGIACGIPTVYNNIRFGDVIRITANLDKNPPIKSRFSRPKTDIFYKPDCEYPTGKNINLCNIICPPKSILEKIKRNKNNFIRIYYGIIVSGNRQIEDVIYRNKYAEKTNIFCFKMEAAGIINRFPYLVIRGICDYADTYINKDWQGFAAMAAAAYAYDFLSSIPPKAIEAEKQLVEVIDKLAQNVERAVPKIENINRDIAFTKLPTAKGATFDDHANEHDPACHPDTRVDLLDDIYRWIENPNGKHIFWLRGMAGTGKSTISRTVAKKISETKMPIASFFFKKGEGDRGKAARFFTTIIDQLVRHHQLPDLASHVHSAVESNPNIADKTMKEQFEKLFLKPLNKCNGANFQPLLVVVDALDECDREEDVTTLIRLFPKAEEAKSYHLRFFVTSRPELPIRLGFKDIGDKYKDLALHEVPESDITKDISTFLRFELDRIRQDFNKTVPKPGLTPDWPPLASLKDLVNMAVPLFIFASTACRFIADSEFGNPWEQLNKILKCKGKGQRSRLHATYLPILNQLLLQRTNLGLVERTKSEKAEIVEWFRDIVGTIVILADPLPSASLACVLDRTELDVNSKLRRLHSVLNISDDPIAPVKLLHLSFRDFLVDDENRDGNLFWVDAQKTHKQLAERCLKLLSTSDNLKRDVCNLRRPEISRSEISEQIVSTALPPDVQYACRYWVHHWKESKMRIRDDGTVHRFLSKHLLHWLEVLGIIGRIRESINMVDELLALLHPENSGTISLLLFDLRRFVLDCCSTIDASPLQVYYSAIVFAPEESVVRRMYSSEFSAWLLLGPRVDQNWDTCLQTLEGHSDSVHSVAFSADGHKLASASHDNTVKLWDPATGVCTATLEGHSNWVNSVAFSADGQKLASASYDNTVKLWDPATGVCTATLEGHSNWVNSVAFSADGHKLASASDDGTVKLWDPATGVCTATLDGHSDSVHSVAFSADGHKLASASADGTVKLWDPATDACTATLKGYTENLSFDATVSYLHTDFGAILLTEHSAGTVPPLQTDSQIVKGIGCSGSWITCNGQNLLH</sequence>
<feature type="non-terminal residue" evidence="6">
    <location>
        <position position="1123"/>
    </location>
</feature>
<dbReference type="SMART" id="SM00320">
    <property type="entry name" value="WD40"/>
    <property type="match status" value="4"/>
</dbReference>
<evidence type="ECO:0000313" key="6">
    <source>
        <dbReference type="EMBL" id="QBZ56793.1"/>
    </source>
</evidence>
<dbReference type="Pfam" id="PF00400">
    <property type="entry name" value="WD40"/>
    <property type="match status" value="4"/>
</dbReference>
<dbReference type="PROSITE" id="PS50082">
    <property type="entry name" value="WD_REPEATS_2"/>
    <property type="match status" value="4"/>
</dbReference>
<dbReference type="InterPro" id="IPR027417">
    <property type="entry name" value="P-loop_NTPase"/>
</dbReference>
<dbReference type="PRINTS" id="PR00320">
    <property type="entry name" value="GPROTEINBRPT"/>
</dbReference>
<gene>
    <name evidence="6" type="ORF">PoMZ_01709</name>
</gene>
<keyword evidence="4" id="KW-1133">Transmembrane helix</keyword>
<feature type="repeat" description="WD" evidence="3">
    <location>
        <begin position="893"/>
        <end position="934"/>
    </location>
</feature>
<keyword evidence="1 3" id="KW-0853">WD repeat</keyword>
<dbReference type="EMBL" id="CP034205">
    <property type="protein sequence ID" value="QBZ56793.1"/>
    <property type="molecule type" value="Genomic_DNA"/>
</dbReference>
<dbReference type="AlphaFoldDB" id="A0A4P7N392"/>
<name>A0A4P7N392_PYROR</name>
<evidence type="ECO:0000256" key="4">
    <source>
        <dbReference type="SAM" id="Phobius"/>
    </source>
</evidence>
<proteinExistence type="predicted"/>
<reference evidence="6 7" key="1">
    <citation type="journal article" date="2019" name="Mol. Biol. Evol.">
        <title>Blast fungal genomes show frequent chromosomal changes, gene gains and losses, and effector gene turnover.</title>
        <authorList>
            <person name="Gomez Luciano L.B."/>
            <person name="Jason Tsai I."/>
            <person name="Chuma I."/>
            <person name="Tosa Y."/>
            <person name="Chen Y.H."/>
            <person name="Li J.Y."/>
            <person name="Li M.Y."/>
            <person name="Jade Lu M.Y."/>
            <person name="Nakayashiki H."/>
            <person name="Li W.H."/>
        </authorList>
    </citation>
    <scope>NUCLEOTIDE SEQUENCE [LARGE SCALE GENOMIC DNA]</scope>
    <source>
        <strain evidence="6">MZ5-1-6</strain>
    </source>
</reference>
<dbReference type="PANTHER" id="PTHR19848">
    <property type="entry name" value="WD40 REPEAT PROTEIN"/>
    <property type="match status" value="1"/>
</dbReference>
<evidence type="ECO:0000256" key="2">
    <source>
        <dbReference type="ARBA" id="ARBA00022737"/>
    </source>
</evidence>
<keyword evidence="4" id="KW-0472">Membrane</keyword>
<dbReference type="PROSITE" id="PS50294">
    <property type="entry name" value="WD_REPEATS_REGION"/>
    <property type="match status" value="4"/>
</dbReference>
<organism evidence="6 7">
    <name type="scientific">Pyricularia oryzae</name>
    <name type="common">Rice blast fungus</name>
    <name type="synonym">Magnaporthe oryzae</name>
    <dbReference type="NCBI Taxonomy" id="318829"/>
    <lineage>
        <taxon>Eukaryota</taxon>
        <taxon>Fungi</taxon>
        <taxon>Dikarya</taxon>
        <taxon>Ascomycota</taxon>
        <taxon>Pezizomycotina</taxon>
        <taxon>Sordariomycetes</taxon>
        <taxon>Sordariomycetidae</taxon>
        <taxon>Magnaporthales</taxon>
        <taxon>Pyriculariaceae</taxon>
        <taxon>Pyricularia</taxon>
    </lineage>
</organism>
<dbReference type="InterPro" id="IPR001680">
    <property type="entry name" value="WD40_rpt"/>
</dbReference>